<evidence type="ECO:0008006" key="3">
    <source>
        <dbReference type="Google" id="ProtNLM"/>
    </source>
</evidence>
<dbReference type="HOGENOM" id="CLU_185803_0_0_9"/>
<evidence type="ECO:0000313" key="2">
    <source>
        <dbReference type="Proteomes" id="UP000031829"/>
    </source>
</evidence>
<dbReference type="GeneID" id="93641633"/>
<protein>
    <recommendedName>
        <fullName evidence="3">Abortive phage infection protein</fullName>
    </recommendedName>
</protein>
<dbReference type="RefSeq" id="WP_013055990.1">
    <property type="nucleotide sequence ID" value="NZ_BCVB01000003.1"/>
</dbReference>
<accession>A0A0B6ATL0</accession>
<evidence type="ECO:0000313" key="1">
    <source>
        <dbReference type="EMBL" id="AJI23189.1"/>
    </source>
</evidence>
<dbReference type="EMBL" id="CP009920">
    <property type="protein sequence ID" value="AJI23189.1"/>
    <property type="molecule type" value="Genomic_DNA"/>
</dbReference>
<dbReference type="Proteomes" id="UP000031829">
    <property type="component" value="Chromosome"/>
</dbReference>
<sequence>MDEQTAINMLNELSEGKVTEIKVKKEDFLAFRPFLVNRPDFKHFRGIAGRGGDFTYTYLEIPRS</sequence>
<name>A0A0B6ATL0_PRIM2</name>
<dbReference type="AlphaFoldDB" id="A0A0B6ATL0"/>
<organism evidence="1 2">
    <name type="scientific">Priestia megaterium (strain ATCC 14581 / DSM 32 / CCUG 1817 / JCM 2506 / NBRC 15308 / NCIMB 9376 / NCTC 10342 / NRRL B-14308 / VKM B-512 / Ford 19)</name>
    <name type="common">Bacillus megaterium</name>
    <dbReference type="NCBI Taxonomy" id="1348623"/>
    <lineage>
        <taxon>Bacteria</taxon>
        <taxon>Bacillati</taxon>
        <taxon>Bacillota</taxon>
        <taxon>Bacilli</taxon>
        <taxon>Bacillales</taxon>
        <taxon>Bacillaceae</taxon>
        <taxon>Priestia</taxon>
    </lineage>
</organism>
<dbReference type="KEGG" id="bmeg:BG04_3578"/>
<reference evidence="1 2" key="1">
    <citation type="journal article" date="2015" name="Genome Announc.">
        <title>Complete genome sequences for 35 biothreat assay-relevant bacillus species.</title>
        <authorList>
            <person name="Johnson S.L."/>
            <person name="Daligault H.E."/>
            <person name="Davenport K.W."/>
            <person name="Jaissle J."/>
            <person name="Frey K.G."/>
            <person name="Ladner J.T."/>
            <person name="Broomall S.M."/>
            <person name="Bishop-Lilly K.A."/>
            <person name="Bruce D.C."/>
            <person name="Gibbons H.S."/>
            <person name="Coyne S.R."/>
            <person name="Lo C.C."/>
            <person name="Meincke L."/>
            <person name="Munk A.C."/>
            <person name="Koroleva G.I."/>
            <person name="Rosenzweig C.N."/>
            <person name="Palacios G.F."/>
            <person name="Redden C.L."/>
            <person name="Minogue T.D."/>
            <person name="Chain P.S."/>
        </authorList>
    </citation>
    <scope>NUCLEOTIDE SEQUENCE [LARGE SCALE GENOMIC DNA]</scope>
    <source>
        <strain evidence="2">ATCC 14581 / DSM 32 / JCM 2506 / NBRC 15308 / NCIMB 9376 / NCTC 10342 / NRRL B-14308 / VKM B-512</strain>
    </source>
</reference>
<proteinExistence type="predicted"/>
<gene>
    <name evidence="1" type="ORF">BG04_3578</name>
</gene>